<evidence type="ECO:0000256" key="2">
    <source>
        <dbReference type="ARBA" id="ARBA00022723"/>
    </source>
</evidence>
<dbReference type="SUPFAM" id="SSF46626">
    <property type="entry name" value="Cytochrome c"/>
    <property type="match status" value="3"/>
</dbReference>
<dbReference type="GO" id="GO:0009055">
    <property type="term" value="F:electron transfer activity"/>
    <property type="evidence" value="ECO:0007669"/>
    <property type="project" value="InterPro"/>
</dbReference>
<dbReference type="GO" id="GO:0005506">
    <property type="term" value="F:iron ion binding"/>
    <property type="evidence" value="ECO:0007669"/>
    <property type="project" value="InterPro"/>
</dbReference>
<dbReference type="RefSeq" id="WP_148813635.1">
    <property type="nucleotide sequence ID" value="NZ_CP043046.1"/>
</dbReference>
<keyword evidence="8" id="KW-1185">Reference proteome</keyword>
<name>A0A5C0AT37_9BURK</name>
<dbReference type="EMBL" id="CP043046">
    <property type="protein sequence ID" value="QEI05428.1"/>
    <property type="molecule type" value="Genomic_DNA"/>
</dbReference>
<dbReference type="AlphaFoldDB" id="A0A5C0AT37"/>
<gene>
    <name evidence="7" type="ORF">FXN63_05920</name>
</gene>
<evidence type="ECO:0000256" key="5">
    <source>
        <dbReference type="PIRSR" id="PIRSR000018-51"/>
    </source>
</evidence>
<evidence type="ECO:0000313" key="8">
    <source>
        <dbReference type="Proteomes" id="UP000325161"/>
    </source>
</evidence>
<dbReference type="PANTHER" id="PTHR35008">
    <property type="entry name" value="BLL4482 PROTEIN-RELATED"/>
    <property type="match status" value="1"/>
</dbReference>
<feature type="binding site" description="axial binding residue" evidence="5">
    <location>
        <position position="335"/>
    </location>
    <ligand>
        <name>heme c</name>
        <dbReference type="ChEBI" id="CHEBI:61717"/>
        <label>3</label>
    </ligand>
    <ligandPart>
        <name>Fe</name>
        <dbReference type="ChEBI" id="CHEBI:18248"/>
    </ligandPart>
</feature>
<dbReference type="InterPro" id="IPR036909">
    <property type="entry name" value="Cyt_c-like_dom_sf"/>
</dbReference>
<organism evidence="7 8">
    <name type="scientific">Pigmentiphaga aceris</name>
    <dbReference type="NCBI Taxonomy" id="1940612"/>
    <lineage>
        <taxon>Bacteria</taxon>
        <taxon>Pseudomonadati</taxon>
        <taxon>Pseudomonadota</taxon>
        <taxon>Betaproteobacteria</taxon>
        <taxon>Burkholderiales</taxon>
        <taxon>Alcaligenaceae</taxon>
        <taxon>Pigmentiphaga</taxon>
    </lineage>
</organism>
<feature type="domain" description="Cytochrome c" evidence="6">
    <location>
        <begin position="318"/>
        <end position="408"/>
    </location>
</feature>
<comment type="cofactor">
    <cofactor evidence="4">
        <name>heme c</name>
        <dbReference type="ChEBI" id="CHEBI:61717"/>
    </cofactor>
    <text evidence="4">Binds 3 heme c groups covalently per subunit.</text>
</comment>
<dbReference type="PROSITE" id="PS51007">
    <property type="entry name" value="CYTC"/>
    <property type="match status" value="3"/>
</dbReference>
<dbReference type="PANTHER" id="PTHR35008:SF4">
    <property type="entry name" value="BLL4482 PROTEIN"/>
    <property type="match status" value="1"/>
</dbReference>
<dbReference type="PIRSF" id="PIRSF000018">
    <property type="entry name" value="Mb_ADH_cyt_c"/>
    <property type="match status" value="1"/>
</dbReference>
<dbReference type="GO" id="GO:0016020">
    <property type="term" value="C:membrane"/>
    <property type="evidence" value="ECO:0007669"/>
    <property type="project" value="InterPro"/>
</dbReference>
<feature type="binding site" description="covalent" evidence="4">
    <location>
        <position position="210"/>
    </location>
    <ligand>
        <name>heme c</name>
        <dbReference type="ChEBI" id="CHEBI:61717"/>
        <label>2</label>
    </ligand>
</feature>
<keyword evidence="2 5" id="KW-0479">Metal-binding</keyword>
<dbReference type="InterPro" id="IPR009056">
    <property type="entry name" value="Cyt_c-like_dom"/>
</dbReference>
<feature type="binding site" description="covalent" evidence="4">
    <location>
        <position position="207"/>
    </location>
    <ligand>
        <name>heme c</name>
        <dbReference type="ChEBI" id="CHEBI:61717"/>
        <label>2</label>
    </ligand>
</feature>
<dbReference type="OrthoDB" id="9809720at2"/>
<feature type="domain" description="Cytochrome c" evidence="6">
    <location>
        <begin position="192"/>
        <end position="302"/>
    </location>
</feature>
<evidence type="ECO:0000256" key="3">
    <source>
        <dbReference type="ARBA" id="ARBA00023004"/>
    </source>
</evidence>
<feature type="binding site" description="covalent" evidence="4">
    <location>
        <position position="58"/>
    </location>
    <ligand>
        <name>heme c</name>
        <dbReference type="ChEBI" id="CHEBI:61717"/>
        <label>1</label>
    </ligand>
</feature>
<feature type="binding site" description="covalent" evidence="4">
    <location>
        <position position="61"/>
    </location>
    <ligand>
        <name>heme c</name>
        <dbReference type="ChEBI" id="CHEBI:61717"/>
        <label>1</label>
    </ligand>
</feature>
<feature type="binding site" description="axial binding residue" evidence="5">
    <location>
        <position position="62"/>
    </location>
    <ligand>
        <name>heme c</name>
        <dbReference type="ChEBI" id="CHEBI:61717"/>
        <label>1</label>
    </ligand>
    <ligandPart>
        <name>Fe</name>
        <dbReference type="ChEBI" id="CHEBI:18248"/>
    </ligandPart>
</feature>
<keyword evidence="3 5" id="KW-0408">Iron</keyword>
<dbReference type="InterPro" id="IPR051459">
    <property type="entry name" value="Cytochrome_c-type_DH"/>
</dbReference>
<sequence length="428" mass="45764">MLKRIFLTLLMVLVAVVGAVAWLGYREDPGLPADPALASVDAAQRIEHGRYLASVGNCMGCHTVPGGKPYAGGRELATNFGSLYGPNLTPDADTGLGRWTADDFWRALHNGKGRDGRLLYPAFPYPSYRHVSRTDADALFAYLQSLPPVRQENRAHQLAFPYDQRFLLAGWRALYFRPLDGRPDAVAKPDSPQWLRGRYLVEGLAHCAECHTPRNRLGALRTDASLSGAMMGGQGWYAPPLTGDPVTGLGKWSPQEVFELLKTGVSARSSAVGPMAEAVHQGFQHVADADLRAMVDYLKSLPPAGTDAQAVGALPSAGLMDAGGKIYAQQCAQCHQDNGQGKAPAWPPLRDNISVVAASPLNTIRMVLSGGFAPATPGNPRPHGMPPFGHTLNDQDVAAVVSYVRNSWGNQAGGASALDVRAARESGR</sequence>
<dbReference type="Gene3D" id="1.10.760.10">
    <property type="entry name" value="Cytochrome c-like domain"/>
    <property type="match status" value="3"/>
</dbReference>
<evidence type="ECO:0000256" key="4">
    <source>
        <dbReference type="PIRSR" id="PIRSR000018-50"/>
    </source>
</evidence>
<feature type="domain" description="Cytochrome c" evidence="6">
    <location>
        <begin position="44"/>
        <end position="147"/>
    </location>
</feature>
<feature type="binding site" description="covalent" evidence="4">
    <location>
        <position position="331"/>
    </location>
    <ligand>
        <name>heme c</name>
        <dbReference type="ChEBI" id="CHEBI:61717"/>
        <label>3</label>
    </ligand>
</feature>
<dbReference type="Proteomes" id="UP000325161">
    <property type="component" value="Chromosome"/>
</dbReference>
<protein>
    <submittedName>
        <fullName evidence="7">C-type cytochrome</fullName>
    </submittedName>
</protein>
<keyword evidence="1 4" id="KW-0349">Heme</keyword>
<accession>A0A5C0AT37</accession>
<dbReference type="KEGG" id="pacr:FXN63_05920"/>
<evidence type="ECO:0000256" key="1">
    <source>
        <dbReference type="ARBA" id="ARBA00022617"/>
    </source>
</evidence>
<reference evidence="7 8" key="1">
    <citation type="submission" date="2019-08" db="EMBL/GenBank/DDBJ databases">
        <title>Amphibian skin-associated Pigmentiphaga: genome sequence and occurrence across geography and hosts.</title>
        <authorList>
            <person name="Bletz M.C."/>
            <person name="Bunk B."/>
            <person name="Sproeer C."/>
            <person name="Biwer P."/>
            <person name="Reiter S."/>
            <person name="Rabemananjara F.C.E."/>
            <person name="Schulz S."/>
            <person name="Overmann J."/>
            <person name="Vences M."/>
        </authorList>
    </citation>
    <scope>NUCLEOTIDE SEQUENCE [LARGE SCALE GENOMIC DNA]</scope>
    <source>
        <strain evidence="7 8">Mada1488</strain>
    </source>
</reference>
<feature type="binding site" description="axial binding residue" evidence="5">
    <location>
        <position position="211"/>
    </location>
    <ligand>
        <name>heme c</name>
        <dbReference type="ChEBI" id="CHEBI:61717"/>
        <label>2</label>
    </ligand>
    <ligandPart>
        <name>Fe</name>
        <dbReference type="ChEBI" id="CHEBI:18248"/>
    </ligandPart>
</feature>
<proteinExistence type="predicted"/>
<dbReference type="InterPro" id="IPR014353">
    <property type="entry name" value="Membr-bd_ADH_cyt_c"/>
</dbReference>
<dbReference type="GO" id="GO:0020037">
    <property type="term" value="F:heme binding"/>
    <property type="evidence" value="ECO:0007669"/>
    <property type="project" value="InterPro"/>
</dbReference>
<feature type="binding site" description="covalent" evidence="4">
    <location>
        <position position="334"/>
    </location>
    <ligand>
        <name>heme c</name>
        <dbReference type="ChEBI" id="CHEBI:61717"/>
        <label>3</label>
    </ligand>
</feature>
<evidence type="ECO:0000313" key="7">
    <source>
        <dbReference type="EMBL" id="QEI05428.1"/>
    </source>
</evidence>
<dbReference type="Pfam" id="PF00034">
    <property type="entry name" value="Cytochrom_C"/>
    <property type="match status" value="3"/>
</dbReference>
<dbReference type="GO" id="GO:0016614">
    <property type="term" value="F:oxidoreductase activity, acting on CH-OH group of donors"/>
    <property type="evidence" value="ECO:0007669"/>
    <property type="project" value="InterPro"/>
</dbReference>
<evidence type="ECO:0000259" key="6">
    <source>
        <dbReference type="PROSITE" id="PS51007"/>
    </source>
</evidence>